<feature type="region of interest" description="Disordered" evidence="1">
    <location>
        <begin position="1"/>
        <end position="239"/>
    </location>
</feature>
<evidence type="ECO:0000313" key="2">
    <source>
        <dbReference type="EMBL" id="GJD82114.1"/>
    </source>
</evidence>
<organism evidence="2 3">
    <name type="scientific">Methylobacterium gregans</name>
    <dbReference type="NCBI Taxonomy" id="374424"/>
    <lineage>
        <taxon>Bacteria</taxon>
        <taxon>Pseudomonadati</taxon>
        <taxon>Pseudomonadota</taxon>
        <taxon>Alphaproteobacteria</taxon>
        <taxon>Hyphomicrobiales</taxon>
        <taxon>Methylobacteriaceae</taxon>
        <taxon>Methylobacterium</taxon>
    </lineage>
</organism>
<evidence type="ECO:0000256" key="1">
    <source>
        <dbReference type="SAM" id="MobiDB-lite"/>
    </source>
</evidence>
<feature type="compositionally biased region" description="Basic and acidic residues" evidence="1">
    <location>
        <begin position="139"/>
        <end position="153"/>
    </location>
</feature>
<feature type="compositionally biased region" description="Basic residues" evidence="1">
    <location>
        <begin position="79"/>
        <end position="97"/>
    </location>
</feature>
<dbReference type="Proteomes" id="UP001055108">
    <property type="component" value="Unassembled WGS sequence"/>
</dbReference>
<protein>
    <submittedName>
        <fullName evidence="2">Uncharacterized protein</fullName>
    </submittedName>
</protein>
<dbReference type="AlphaFoldDB" id="A0AA37HU98"/>
<feature type="compositionally biased region" description="Low complexity" evidence="1">
    <location>
        <begin position="11"/>
        <end position="25"/>
    </location>
</feature>
<feature type="compositionally biased region" description="Basic and acidic residues" evidence="1">
    <location>
        <begin position="67"/>
        <end position="78"/>
    </location>
</feature>
<gene>
    <name evidence="2" type="ORF">NBEOAGPD_5374</name>
</gene>
<reference evidence="2" key="2">
    <citation type="submission" date="2021-08" db="EMBL/GenBank/DDBJ databases">
        <authorList>
            <person name="Tani A."/>
            <person name="Ola A."/>
            <person name="Ogura Y."/>
            <person name="Katsura K."/>
            <person name="Hayashi T."/>
        </authorList>
    </citation>
    <scope>NUCLEOTIDE SEQUENCE</scope>
    <source>
        <strain evidence="2">NBRC 103626</strain>
    </source>
</reference>
<accession>A0AA37HU98</accession>
<sequence>MKRGPRSRLWAAGSPARSRRPCSGGPRRRPDRPAHRLPAGLLLREAGAGPSRSSAPYRLGAGGDPCLDPRRHSLDRPLRPRRRQGALRPVRPRLRRAREHDSSRDLTLRPHPADGRAADRARSAAPARPPPGWRSARGAPRDPGQRVELDPARGARHPAGSRQCLPLDHGRLRSRADRRAGHCLPGAAVQSGALRPRARLPDPVPDRRRHAGEPVPVPAPAQAPSWHSSVPLPTQPCAA</sequence>
<comment type="caution">
    <text evidence="2">The sequence shown here is derived from an EMBL/GenBank/DDBJ whole genome shotgun (WGS) entry which is preliminary data.</text>
</comment>
<dbReference type="EMBL" id="BPQM01000197">
    <property type="protein sequence ID" value="GJD82114.1"/>
    <property type="molecule type" value="Genomic_DNA"/>
</dbReference>
<name>A0AA37HU98_9HYPH</name>
<feature type="compositionally biased region" description="Basic and acidic residues" evidence="1">
    <location>
        <begin position="168"/>
        <end position="180"/>
    </location>
</feature>
<evidence type="ECO:0000313" key="3">
    <source>
        <dbReference type="Proteomes" id="UP001055108"/>
    </source>
</evidence>
<keyword evidence="3" id="KW-1185">Reference proteome</keyword>
<proteinExistence type="predicted"/>
<feature type="compositionally biased region" description="Basic and acidic residues" evidence="1">
    <location>
        <begin position="98"/>
        <end position="122"/>
    </location>
</feature>
<reference evidence="2" key="1">
    <citation type="journal article" date="2016" name="Front. Microbiol.">
        <title>Genome Sequence of the Piezophilic, Mesophilic Sulfate-Reducing Bacterium Desulfovibrio indicus J2T.</title>
        <authorList>
            <person name="Cao J."/>
            <person name="Maignien L."/>
            <person name="Shao Z."/>
            <person name="Alain K."/>
            <person name="Jebbar M."/>
        </authorList>
    </citation>
    <scope>NUCLEOTIDE SEQUENCE</scope>
    <source>
        <strain evidence="2">NBRC 103626</strain>
    </source>
</reference>